<name>A0ABW3N1E7_9MICO</name>
<protein>
    <submittedName>
        <fullName evidence="1">Sulfur carrier protein ThiS</fullName>
    </submittedName>
</protein>
<gene>
    <name evidence="1" type="primary">thiS</name>
    <name evidence="1" type="ORF">ACFQ2V_14485</name>
</gene>
<organism evidence="1 2">
    <name type="scientific">Terrabacter terrigena</name>
    <dbReference type="NCBI Taxonomy" id="574718"/>
    <lineage>
        <taxon>Bacteria</taxon>
        <taxon>Bacillati</taxon>
        <taxon>Actinomycetota</taxon>
        <taxon>Actinomycetes</taxon>
        <taxon>Micrococcales</taxon>
        <taxon>Intrasporangiaceae</taxon>
        <taxon>Terrabacter</taxon>
    </lineage>
</organism>
<evidence type="ECO:0000313" key="1">
    <source>
        <dbReference type="EMBL" id="MFD1055520.1"/>
    </source>
</evidence>
<dbReference type="Pfam" id="PF02597">
    <property type="entry name" value="ThiS"/>
    <property type="match status" value="1"/>
</dbReference>
<proteinExistence type="predicted"/>
<dbReference type="SUPFAM" id="SSF54285">
    <property type="entry name" value="MoaD/ThiS"/>
    <property type="match status" value="1"/>
</dbReference>
<dbReference type="NCBIfam" id="TIGR01683">
    <property type="entry name" value="thiS"/>
    <property type="match status" value="1"/>
</dbReference>
<dbReference type="InterPro" id="IPR012675">
    <property type="entry name" value="Beta-grasp_dom_sf"/>
</dbReference>
<comment type="caution">
    <text evidence="1">The sequence shown here is derived from an EMBL/GenBank/DDBJ whole genome shotgun (WGS) entry which is preliminary data.</text>
</comment>
<dbReference type="Gene3D" id="3.10.20.30">
    <property type="match status" value="1"/>
</dbReference>
<dbReference type="InterPro" id="IPR016155">
    <property type="entry name" value="Mopterin_synth/thiamin_S_b"/>
</dbReference>
<dbReference type="InterPro" id="IPR003749">
    <property type="entry name" value="ThiS/MoaD-like"/>
</dbReference>
<dbReference type="CDD" id="cd00565">
    <property type="entry name" value="Ubl_ThiS"/>
    <property type="match status" value="1"/>
</dbReference>
<sequence>MTIQLNGAERLVRPGTTVRDLLDELGLESRGIAVALDHVIVPRSAWAATVVAVGARVDVVTAMQGG</sequence>
<reference evidence="2" key="1">
    <citation type="journal article" date="2019" name="Int. J. Syst. Evol. Microbiol.">
        <title>The Global Catalogue of Microorganisms (GCM) 10K type strain sequencing project: providing services to taxonomists for standard genome sequencing and annotation.</title>
        <authorList>
            <consortium name="The Broad Institute Genomics Platform"/>
            <consortium name="The Broad Institute Genome Sequencing Center for Infectious Disease"/>
            <person name="Wu L."/>
            <person name="Ma J."/>
        </authorList>
    </citation>
    <scope>NUCLEOTIDE SEQUENCE [LARGE SCALE GENOMIC DNA]</scope>
    <source>
        <strain evidence="2">CCUG 57508</strain>
    </source>
</reference>
<evidence type="ECO:0000313" key="2">
    <source>
        <dbReference type="Proteomes" id="UP001597046"/>
    </source>
</evidence>
<accession>A0ABW3N1E7</accession>
<dbReference type="PANTHER" id="PTHR34472:SF1">
    <property type="entry name" value="SULFUR CARRIER PROTEIN THIS"/>
    <property type="match status" value="1"/>
</dbReference>
<dbReference type="InterPro" id="IPR010035">
    <property type="entry name" value="Thi_S"/>
</dbReference>
<dbReference type="EMBL" id="JBHTKH010000009">
    <property type="protein sequence ID" value="MFD1055520.1"/>
    <property type="molecule type" value="Genomic_DNA"/>
</dbReference>
<dbReference type="RefSeq" id="WP_386053554.1">
    <property type="nucleotide sequence ID" value="NZ_JBHTKH010000009.1"/>
</dbReference>
<keyword evidence="2" id="KW-1185">Reference proteome</keyword>
<dbReference type="PANTHER" id="PTHR34472">
    <property type="entry name" value="SULFUR CARRIER PROTEIN THIS"/>
    <property type="match status" value="1"/>
</dbReference>
<dbReference type="Proteomes" id="UP001597046">
    <property type="component" value="Unassembled WGS sequence"/>
</dbReference>